<evidence type="ECO:0000256" key="3">
    <source>
        <dbReference type="ARBA" id="ARBA00022741"/>
    </source>
</evidence>
<evidence type="ECO:0000256" key="5">
    <source>
        <dbReference type="ARBA" id="ARBA00022840"/>
    </source>
</evidence>
<dbReference type="InterPro" id="IPR011611">
    <property type="entry name" value="PfkB_dom"/>
</dbReference>
<dbReference type="Pfam" id="PF00294">
    <property type="entry name" value="PfkB"/>
    <property type="match status" value="1"/>
</dbReference>
<dbReference type="SUPFAM" id="SSF53613">
    <property type="entry name" value="Ribokinase-like"/>
    <property type="match status" value="1"/>
</dbReference>
<evidence type="ECO:0000256" key="1">
    <source>
        <dbReference type="ARBA" id="ARBA00010688"/>
    </source>
</evidence>
<comment type="similarity">
    <text evidence="1">Belongs to the carbohydrate kinase PfkB family.</text>
</comment>
<dbReference type="HOGENOM" id="CLU_050013_3_0_11"/>
<evidence type="ECO:0000256" key="4">
    <source>
        <dbReference type="ARBA" id="ARBA00022777"/>
    </source>
</evidence>
<keyword evidence="4" id="KW-0418">Kinase</keyword>
<keyword evidence="2 6" id="KW-0808">Transferase</keyword>
<gene>
    <name evidence="8" type="ordered locus">Isova_1439</name>
</gene>
<keyword evidence="9" id="KW-1185">Reference proteome</keyword>
<evidence type="ECO:0000256" key="2">
    <source>
        <dbReference type="ARBA" id="ARBA00022679"/>
    </source>
</evidence>
<dbReference type="PANTHER" id="PTHR46566">
    <property type="entry name" value="1-PHOSPHOFRUCTOKINASE-RELATED"/>
    <property type="match status" value="1"/>
</dbReference>
<dbReference type="Gene3D" id="3.40.1190.20">
    <property type="match status" value="1"/>
</dbReference>
<dbReference type="InterPro" id="IPR017583">
    <property type="entry name" value="Tagatose/fructose_Pkinase"/>
</dbReference>
<evidence type="ECO:0000256" key="6">
    <source>
        <dbReference type="PIRNR" id="PIRNR000535"/>
    </source>
</evidence>
<dbReference type="AlphaFoldDB" id="F6FTS4"/>
<organism evidence="9">
    <name type="scientific">Isoptericola variabilis (strain 225)</name>
    <dbReference type="NCBI Taxonomy" id="743718"/>
    <lineage>
        <taxon>Bacteria</taxon>
        <taxon>Bacillati</taxon>
        <taxon>Actinomycetota</taxon>
        <taxon>Actinomycetes</taxon>
        <taxon>Micrococcales</taxon>
        <taxon>Promicromonosporaceae</taxon>
        <taxon>Isoptericola</taxon>
    </lineage>
</organism>
<accession>F6FTS4</accession>
<evidence type="ECO:0000259" key="7">
    <source>
        <dbReference type="Pfam" id="PF00294"/>
    </source>
</evidence>
<dbReference type="KEGG" id="iva:Isova_1439"/>
<proteinExistence type="inferred from homology"/>
<feature type="domain" description="Carbohydrate kinase PfkB" evidence="7">
    <location>
        <begin position="25"/>
        <end position="292"/>
    </location>
</feature>
<dbReference type="GO" id="GO:0005829">
    <property type="term" value="C:cytosol"/>
    <property type="evidence" value="ECO:0007669"/>
    <property type="project" value="TreeGrafter"/>
</dbReference>
<dbReference type="EMBL" id="CP002810">
    <property type="protein sequence ID" value="AEG44201.1"/>
    <property type="molecule type" value="Genomic_DNA"/>
</dbReference>
<protein>
    <submittedName>
        <fullName evidence="8">PfkB domain protein</fullName>
    </submittedName>
</protein>
<sequence>MNRESSPALCVLTPDPLLTVEIEGDRAGGAPEIHVHPGGQGLWVAKMAESLGARVVVCGPFGGETGELTAHLARTDNLELRPTAHGGGAVVVQDRRSGEAEEIAVMPPEPLDRHALDDLYSMALVTALDADVCVLTGTQFDLGVPADLFGRLARDLAASGRAVVADLSGDAARAVAQEAATVLKISHEELVEGGFAKDDSVGALRAAATEMIDGGPGAVVVSRADEPTLLVTADATWTVTTPPVTTVDHRGAGDSMTAGIAVGVGRGLELPDAVSLGAAAGALNVARHGLGTGRRDQIESFARRVTVETLD</sequence>
<dbReference type="STRING" id="743718.Isova_1439"/>
<dbReference type="Proteomes" id="UP000009236">
    <property type="component" value="Chromosome"/>
</dbReference>
<name>F6FTS4_ISOV2</name>
<evidence type="ECO:0000313" key="8">
    <source>
        <dbReference type="EMBL" id="AEG44201.1"/>
    </source>
</evidence>
<dbReference type="InterPro" id="IPR029056">
    <property type="entry name" value="Ribokinase-like"/>
</dbReference>
<reference evidence="8 9" key="1">
    <citation type="submission" date="2011-05" db="EMBL/GenBank/DDBJ databases">
        <title>Complete sequence of Isoptericola variabilis 225.</title>
        <authorList>
            <consortium name="US DOE Joint Genome Institute"/>
            <person name="Lucas S."/>
            <person name="Han J."/>
            <person name="Lapidus A."/>
            <person name="Cheng J.-F."/>
            <person name="Goodwin L."/>
            <person name="Pitluck S."/>
            <person name="Peters L."/>
            <person name="Mikhailova N."/>
            <person name="Zeytun A."/>
            <person name="Han C."/>
            <person name="Tapia R."/>
            <person name="Land M."/>
            <person name="Hauser L."/>
            <person name="Kyrpides N."/>
            <person name="Ivanova N."/>
            <person name="Pagani I."/>
            <person name="Siebers A."/>
            <person name="Allgaier M."/>
            <person name="Thelen M."/>
            <person name="Hugenholtz P."/>
            <person name="Gladden J."/>
            <person name="Woyke T."/>
        </authorList>
    </citation>
    <scope>NUCLEOTIDE SEQUENCE [LARGE SCALE GENOMIC DNA]</scope>
    <source>
        <strain evidence="9">225</strain>
    </source>
</reference>
<dbReference type="PIRSF" id="PIRSF000535">
    <property type="entry name" value="1PFK/6PFK/LacC"/>
    <property type="match status" value="1"/>
</dbReference>
<evidence type="ECO:0000313" key="9">
    <source>
        <dbReference type="Proteomes" id="UP000009236"/>
    </source>
</evidence>
<dbReference type="PANTHER" id="PTHR46566:SF2">
    <property type="entry name" value="ATP-DEPENDENT 6-PHOSPHOFRUCTOKINASE ISOZYME 2"/>
    <property type="match status" value="1"/>
</dbReference>
<dbReference type="eggNOG" id="COG1105">
    <property type="taxonomic scope" value="Bacteria"/>
</dbReference>
<dbReference type="GO" id="GO:0008443">
    <property type="term" value="F:phosphofructokinase activity"/>
    <property type="evidence" value="ECO:0007669"/>
    <property type="project" value="TreeGrafter"/>
</dbReference>
<dbReference type="RefSeq" id="WP_013838593.1">
    <property type="nucleotide sequence ID" value="NC_015588.1"/>
</dbReference>
<dbReference type="GO" id="GO:0005524">
    <property type="term" value="F:ATP binding"/>
    <property type="evidence" value="ECO:0007669"/>
    <property type="project" value="UniProtKB-KW"/>
</dbReference>
<keyword evidence="5" id="KW-0067">ATP-binding</keyword>
<keyword evidence="3" id="KW-0547">Nucleotide-binding</keyword>